<keyword evidence="7" id="KW-1185">Reference proteome</keyword>
<evidence type="ECO:0000256" key="2">
    <source>
        <dbReference type="ARBA" id="ARBA00023125"/>
    </source>
</evidence>
<evidence type="ECO:0000256" key="1">
    <source>
        <dbReference type="ARBA" id="ARBA00023015"/>
    </source>
</evidence>
<comment type="caution">
    <text evidence="6">The sequence shown here is derived from an EMBL/GenBank/DDBJ whole genome shotgun (WGS) entry which is preliminary data.</text>
</comment>
<dbReference type="GO" id="GO:0003700">
    <property type="term" value="F:DNA-binding transcription factor activity"/>
    <property type="evidence" value="ECO:0007669"/>
    <property type="project" value="TreeGrafter"/>
</dbReference>
<dbReference type="Pfam" id="PF13305">
    <property type="entry name" value="TetR_C_33"/>
    <property type="match status" value="1"/>
</dbReference>
<keyword evidence="3" id="KW-0804">Transcription</keyword>
<dbReference type="EMBL" id="JACHMH010000001">
    <property type="protein sequence ID" value="MBB4678763.1"/>
    <property type="molecule type" value="Genomic_DNA"/>
</dbReference>
<evidence type="ECO:0000256" key="3">
    <source>
        <dbReference type="ARBA" id="ARBA00023163"/>
    </source>
</evidence>
<gene>
    <name evidence="6" type="ORF">HNR67_004881</name>
</gene>
<feature type="DNA-binding region" description="H-T-H motif" evidence="4">
    <location>
        <begin position="37"/>
        <end position="56"/>
    </location>
</feature>
<dbReference type="AlphaFoldDB" id="A0A7W7CCU4"/>
<dbReference type="PANTHER" id="PTHR30055:SF220">
    <property type="entry name" value="TETR-FAMILY REGULATORY PROTEIN"/>
    <property type="match status" value="1"/>
</dbReference>
<reference evidence="6 7" key="1">
    <citation type="submission" date="2020-08" db="EMBL/GenBank/DDBJ databases">
        <title>Sequencing the genomes of 1000 actinobacteria strains.</title>
        <authorList>
            <person name="Klenk H.-P."/>
        </authorList>
    </citation>
    <scope>NUCLEOTIDE SEQUENCE [LARGE SCALE GENOMIC DNA]</scope>
    <source>
        <strain evidence="6 7">DSM 44230</strain>
    </source>
</reference>
<dbReference type="InterPro" id="IPR001647">
    <property type="entry name" value="HTH_TetR"/>
</dbReference>
<dbReference type="SUPFAM" id="SSF46689">
    <property type="entry name" value="Homeodomain-like"/>
    <property type="match status" value="1"/>
</dbReference>
<dbReference type="PANTHER" id="PTHR30055">
    <property type="entry name" value="HTH-TYPE TRANSCRIPTIONAL REGULATOR RUTR"/>
    <property type="match status" value="1"/>
</dbReference>
<protein>
    <submittedName>
        <fullName evidence="6">AcrR family transcriptional regulator</fullName>
    </submittedName>
</protein>
<dbReference type="InterPro" id="IPR050109">
    <property type="entry name" value="HTH-type_TetR-like_transc_reg"/>
</dbReference>
<dbReference type="PROSITE" id="PS50977">
    <property type="entry name" value="HTH_TETR_2"/>
    <property type="match status" value="1"/>
</dbReference>
<accession>A0A7W7CCU4</accession>
<evidence type="ECO:0000256" key="4">
    <source>
        <dbReference type="PROSITE-ProRule" id="PRU00335"/>
    </source>
</evidence>
<evidence type="ECO:0000313" key="7">
    <source>
        <dbReference type="Proteomes" id="UP000533598"/>
    </source>
</evidence>
<dbReference type="InterPro" id="IPR009057">
    <property type="entry name" value="Homeodomain-like_sf"/>
</dbReference>
<dbReference type="PRINTS" id="PR00455">
    <property type="entry name" value="HTHTETR"/>
</dbReference>
<sequence>MAPRGTGSGTYHHGDLKRALVDAALELVAEKGPQGFTMTEAAKRAGVSVAAPYRHFADKDALLAEVAEQGFVVMGQALDRSAARGSKDSREVLLRMSRAYVRWAVANPDHYRVMFGDAYGVEEFEDVRPAGRNMFMKLHEAIEVGQAAGVIRAQDPRAVAGPIWSVLHGIATLQIGRKFRALGLKEAADALALRTITALLDSPEFTNTAEG</sequence>
<name>A0A7W7CCU4_9PSEU</name>
<proteinExistence type="predicted"/>
<organism evidence="6 7">
    <name type="scientific">Crossiella cryophila</name>
    <dbReference type="NCBI Taxonomy" id="43355"/>
    <lineage>
        <taxon>Bacteria</taxon>
        <taxon>Bacillati</taxon>
        <taxon>Actinomycetota</taxon>
        <taxon>Actinomycetes</taxon>
        <taxon>Pseudonocardiales</taxon>
        <taxon>Pseudonocardiaceae</taxon>
        <taxon>Crossiella</taxon>
    </lineage>
</organism>
<dbReference type="RefSeq" id="WP_185004596.1">
    <property type="nucleotide sequence ID" value="NZ_BAAAUI010000010.1"/>
</dbReference>
<evidence type="ECO:0000259" key="5">
    <source>
        <dbReference type="PROSITE" id="PS50977"/>
    </source>
</evidence>
<feature type="domain" description="HTH tetR-type" evidence="5">
    <location>
        <begin position="14"/>
        <end position="74"/>
    </location>
</feature>
<dbReference type="Proteomes" id="UP000533598">
    <property type="component" value="Unassembled WGS sequence"/>
</dbReference>
<keyword evidence="1" id="KW-0805">Transcription regulation</keyword>
<dbReference type="Gene3D" id="1.10.357.10">
    <property type="entry name" value="Tetracycline Repressor, domain 2"/>
    <property type="match status" value="1"/>
</dbReference>
<dbReference type="InterPro" id="IPR025996">
    <property type="entry name" value="MT1864/Rv1816-like_C"/>
</dbReference>
<dbReference type="SUPFAM" id="SSF48498">
    <property type="entry name" value="Tetracyclin repressor-like, C-terminal domain"/>
    <property type="match status" value="1"/>
</dbReference>
<keyword evidence="2 4" id="KW-0238">DNA-binding</keyword>
<dbReference type="InterPro" id="IPR036271">
    <property type="entry name" value="Tet_transcr_reg_TetR-rel_C_sf"/>
</dbReference>
<dbReference type="Pfam" id="PF00440">
    <property type="entry name" value="TetR_N"/>
    <property type="match status" value="1"/>
</dbReference>
<evidence type="ECO:0000313" key="6">
    <source>
        <dbReference type="EMBL" id="MBB4678763.1"/>
    </source>
</evidence>
<dbReference type="GO" id="GO:0000976">
    <property type="term" value="F:transcription cis-regulatory region binding"/>
    <property type="evidence" value="ECO:0007669"/>
    <property type="project" value="TreeGrafter"/>
</dbReference>